<keyword evidence="5 6" id="KW-0482">Metalloprotease</keyword>
<gene>
    <name evidence="9" type="ORF">GJA_4985</name>
</gene>
<feature type="domain" description="Peptidase M48" evidence="8">
    <location>
        <begin position="165"/>
        <end position="332"/>
    </location>
</feature>
<dbReference type="AlphaFoldDB" id="W0VDX2"/>
<dbReference type="PATRIC" id="fig|1349767.4.peg.1603"/>
<dbReference type="EMBL" id="HG322949">
    <property type="protein sequence ID" value="CDG85588.1"/>
    <property type="molecule type" value="Genomic_DNA"/>
</dbReference>
<evidence type="ECO:0000256" key="4">
    <source>
        <dbReference type="ARBA" id="ARBA00022833"/>
    </source>
</evidence>
<evidence type="ECO:0000256" key="6">
    <source>
        <dbReference type="RuleBase" id="RU003983"/>
    </source>
</evidence>
<dbReference type="InterPro" id="IPR001915">
    <property type="entry name" value="Peptidase_M48"/>
</dbReference>
<evidence type="ECO:0000256" key="5">
    <source>
        <dbReference type="ARBA" id="ARBA00023049"/>
    </source>
</evidence>
<evidence type="ECO:0000256" key="2">
    <source>
        <dbReference type="ARBA" id="ARBA00022723"/>
    </source>
</evidence>
<keyword evidence="3 6" id="KW-0378">Hydrolase</keyword>
<dbReference type="Gene3D" id="3.30.2010.10">
    <property type="entry name" value="Metalloproteases ('zincins'), catalytic domain"/>
    <property type="match status" value="1"/>
</dbReference>
<dbReference type="eggNOG" id="COG4783">
    <property type="taxonomic scope" value="Bacteria"/>
</dbReference>
<proteinExistence type="inferred from homology"/>
<dbReference type="Proteomes" id="UP000027604">
    <property type="component" value="Chromosome I"/>
</dbReference>
<dbReference type="GO" id="GO:0051603">
    <property type="term" value="P:proteolysis involved in protein catabolic process"/>
    <property type="evidence" value="ECO:0007669"/>
    <property type="project" value="TreeGrafter"/>
</dbReference>
<dbReference type="KEGG" id="jag:GJA_4985"/>
<keyword evidence="4 6" id="KW-0862">Zinc</keyword>
<comment type="similarity">
    <text evidence="6">Belongs to the peptidase M48 family.</text>
</comment>
<keyword evidence="10" id="KW-1185">Reference proteome</keyword>
<keyword evidence="7" id="KW-1133">Transmembrane helix</keyword>
<evidence type="ECO:0000313" key="9">
    <source>
        <dbReference type="EMBL" id="CDG85588.1"/>
    </source>
</evidence>
<sequence>MSTRIRTFSALLSGRPVSAHFFGRQLLIAPDGPVVDAGDLVISVGGIDGPELLLNWLDGHGVQHALKPAAAADIAMLLESAPPLLQPQLAQWQQRGRNTRQIWGWLGAIAGGALLLGALLWWQTPHAAGWLAGRIPVSVEQQLGRAALAEIRQQGGLSESGPLQQAVQDIGRRLTAGSRYQYRWIVKQDDTVNAFAIPGGIVVVHTALLKQAANPTELAAVLAHEVQHIEQRHSLRQMIASLGWGALLAVTVGDVSAVAALLAHQAGALYFSRDMEDEADRLGLQTLQRARIKPDGMLTFFKKIGENDSAGGLPAWISSHPQTPERIARITALMASQPCPSCQDLNTDGWKALTNSIGTAQK</sequence>
<accession>W0VDX2</accession>
<dbReference type="InterPro" id="IPR051156">
    <property type="entry name" value="Mito/Outer_Membr_Metalloprot"/>
</dbReference>
<dbReference type="STRING" id="1349767.GJA_4985"/>
<evidence type="ECO:0000256" key="1">
    <source>
        <dbReference type="ARBA" id="ARBA00022670"/>
    </source>
</evidence>
<keyword evidence="7" id="KW-0812">Transmembrane</keyword>
<dbReference type="HOGENOM" id="CLU_029002_0_2_4"/>
<dbReference type="CDD" id="cd07332">
    <property type="entry name" value="M48C_Oma1_like"/>
    <property type="match status" value="1"/>
</dbReference>
<dbReference type="PANTHER" id="PTHR22726">
    <property type="entry name" value="METALLOENDOPEPTIDASE OMA1"/>
    <property type="match status" value="1"/>
</dbReference>
<protein>
    <submittedName>
        <fullName evidence="9">Peptidase, M48 family domain protein</fullName>
    </submittedName>
</protein>
<comment type="cofactor">
    <cofactor evidence="6">
        <name>Zn(2+)</name>
        <dbReference type="ChEBI" id="CHEBI:29105"/>
    </cofactor>
    <text evidence="6">Binds 1 zinc ion per subunit.</text>
</comment>
<dbReference type="GO" id="GO:0046872">
    <property type="term" value="F:metal ion binding"/>
    <property type="evidence" value="ECO:0007669"/>
    <property type="project" value="UniProtKB-KW"/>
</dbReference>
<dbReference type="GO" id="GO:0016020">
    <property type="term" value="C:membrane"/>
    <property type="evidence" value="ECO:0007669"/>
    <property type="project" value="TreeGrafter"/>
</dbReference>
<dbReference type="GO" id="GO:0004222">
    <property type="term" value="F:metalloendopeptidase activity"/>
    <property type="evidence" value="ECO:0007669"/>
    <property type="project" value="InterPro"/>
</dbReference>
<dbReference type="OrthoDB" id="9810445at2"/>
<organism evidence="9 10">
    <name type="scientific">Janthinobacterium agaricidamnosum NBRC 102515 = DSM 9628</name>
    <dbReference type="NCBI Taxonomy" id="1349767"/>
    <lineage>
        <taxon>Bacteria</taxon>
        <taxon>Pseudomonadati</taxon>
        <taxon>Pseudomonadota</taxon>
        <taxon>Betaproteobacteria</taxon>
        <taxon>Burkholderiales</taxon>
        <taxon>Oxalobacteraceae</taxon>
        <taxon>Janthinobacterium</taxon>
    </lineage>
</organism>
<reference evidence="9 10" key="1">
    <citation type="journal article" date="2015" name="Genome Announc.">
        <title>Genome Sequence of Mushroom Soft-Rot Pathogen Janthinobacterium agaricidamnosum.</title>
        <authorList>
            <person name="Graupner K."/>
            <person name="Lackner G."/>
            <person name="Hertweck C."/>
        </authorList>
    </citation>
    <scope>NUCLEOTIDE SEQUENCE [LARGE SCALE GENOMIC DNA]</scope>
    <source>
        <strain evidence="10">NBRC 102515 / DSM 9628</strain>
    </source>
</reference>
<feature type="transmembrane region" description="Helical" evidence="7">
    <location>
        <begin position="102"/>
        <end position="122"/>
    </location>
</feature>
<dbReference type="Pfam" id="PF01435">
    <property type="entry name" value="Peptidase_M48"/>
    <property type="match status" value="1"/>
</dbReference>
<evidence type="ECO:0000256" key="7">
    <source>
        <dbReference type="SAM" id="Phobius"/>
    </source>
</evidence>
<dbReference type="PANTHER" id="PTHR22726:SF1">
    <property type="entry name" value="METALLOENDOPEPTIDASE OMA1, MITOCHONDRIAL"/>
    <property type="match status" value="1"/>
</dbReference>
<evidence type="ECO:0000256" key="3">
    <source>
        <dbReference type="ARBA" id="ARBA00022801"/>
    </source>
</evidence>
<evidence type="ECO:0000313" key="10">
    <source>
        <dbReference type="Proteomes" id="UP000027604"/>
    </source>
</evidence>
<keyword evidence="2" id="KW-0479">Metal-binding</keyword>
<dbReference type="RefSeq" id="WP_051781269.1">
    <property type="nucleotide sequence ID" value="NZ_BCTH01000115.1"/>
</dbReference>
<keyword evidence="1 6" id="KW-0645">Protease</keyword>
<keyword evidence="7" id="KW-0472">Membrane</keyword>
<evidence type="ECO:0000259" key="8">
    <source>
        <dbReference type="Pfam" id="PF01435"/>
    </source>
</evidence>
<name>W0VDX2_9BURK</name>